<evidence type="ECO:0000256" key="1">
    <source>
        <dbReference type="ARBA" id="ARBA00004651"/>
    </source>
</evidence>
<reference evidence="10 11" key="1">
    <citation type="submission" date="2020-02" db="EMBL/GenBank/DDBJ databases">
        <title>Draft genome sequence of Lactococcus sp. Hs20B0-1.</title>
        <authorList>
            <person name="Noda S."/>
            <person name="Yuki M."/>
            <person name="Ohkuma M."/>
        </authorList>
    </citation>
    <scope>NUCLEOTIDE SEQUENCE [LARGE SCALE GENOMIC DNA]</scope>
    <source>
        <strain evidence="10 11">Hs20B0-1</strain>
    </source>
</reference>
<evidence type="ECO:0000313" key="11">
    <source>
        <dbReference type="Proteomes" id="UP000475928"/>
    </source>
</evidence>
<dbReference type="PANTHER" id="PTHR34295:SF4">
    <property type="entry name" value="BIOTIN TRANSPORTER BIOY-RELATED"/>
    <property type="match status" value="1"/>
</dbReference>
<protein>
    <recommendedName>
        <fullName evidence="8">Biotin transporter</fullName>
    </recommendedName>
</protein>
<comment type="subcellular location">
    <subcellularLocation>
        <location evidence="1 8">Cell membrane</location>
        <topology evidence="1 8">Multi-pass membrane protein</topology>
    </subcellularLocation>
</comment>
<dbReference type="GO" id="GO:0005886">
    <property type="term" value="C:plasma membrane"/>
    <property type="evidence" value="ECO:0007669"/>
    <property type="project" value="UniProtKB-SubCell"/>
</dbReference>
<dbReference type="Pfam" id="PF02632">
    <property type="entry name" value="BioY"/>
    <property type="match status" value="1"/>
</dbReference>
<evidence type="ECO:0000256" key="5">
    <source>
        <dbReference type="ARBA" id="ARBA00022692"/>
    </source>
</evidence>
<dbReference type="GO" id="GO:0015225">
    <property type="term" value="F:biotin transmembrane transporter activity"/>
    <property type="evidence" value="ECO:0007669"/>
    <property type="project" value="UniProtKB-UniRule"/>
</dbReference>
<dbReference type="Gene3D" id="1.10.1760.20">
    <property type="match status" value="1"/>
</dbReference>
<keyword evidence="11" id="KW-1185">Reference proteome</keyword>
<proteinExistence type="inferred from homology"/>
<keyword evidence="4 8" id="KW-1003">Cell membrane</keyword>
<dbReference type="EMBL" id="BLLH01000004">
    <property type="protein sequence ID" value="GFH40562.1"/>
    <property type="molecule type" value="Genomic_DNA"/>
</dbReference>
<feature type="transmembrane region" description="Helical" evidence="9">
    <location>
        <begin position="154"/>
        <end position="175"/>
    </location>
</feature>
<dbReference type="PIRSF" id="PIRSF016661">
    <property type="entry name" value="BioY"/>
    <property type="match status" value="1"/>
</dbReference>
<evidence type="ECO:0000313" key="10">
    <source>
        <dbReference type="EMBL" id="GFH40562.1"/>
    </source>
</evidence>
<feature type="transmembrane region" description="Helical" evidence="9">
    <location>
        <begin position="116"/>
        <end position="142"/>
    </location>
</feature>
<evidence type="ECO:0000256" key="4">
    <source>
        <dbReference type="ARBA" id="ARBA00022475"/>
    </source>
</evidence>
<gene>
    <name evidence="10" type="ORF">Hs20B_09600</name>
</gene>
<evidence type="ECO:0000256" key="2">
    <source>
        <dbReference type="ARBA" id="ARBA00010692"/>
    </source>
</evidence>
<evidence type="ECO:0000256" key="6">
    <source>
        <dbReference type="ARBA" id="ARBA00022989"/>
    </source>
</evidence>
<dbReference type="AlphaFoldDB" id="A0A6A0B5Q1"/>
<sequence>MNQSKVQRLAIIAVAAAFLVVASQVTIPLPLVPLTLQTLAVGIIATVLKPLDSIIAILLYLILGAIGLPVFAGGAAGFGALFGPTGGFLIGFLLQAQQTAQINRMAVMVKSDRSKLFVFIIANIIGALWCLALGTIWLSVVANLSLKAGFNAGFLPFIIPGLVKAILAAAIGFAIRRALKSNRYFATPVKSQAK</sequence>
<accession>A0A6A0B5Q1</accession>
<evidence type="ECO:0000256" key="7">
    <source>
        <dbReference type="ARBA" id="ARBA00023136"/>
    </source>
</evidence>
<comment type="caution">
    <text evidence="10">The sequence shown here is derived from an EMBL/GenBank/DDBJ whole genome shotgun (WGS) entry which is preliminary data.</text>
</comment>
<dbReference type="Proteomes" id="UP000475928">
    <property type="component" value="Unassembled WGS sequence"/>
</dbReference>
<evidence type="ECO:0000256" key="9">
    <source>
        <dbReference type="SAM" id="Phobius"/>
    </source>
</evidence>
<comment type="similarity">
    <text evidence="2 8">Belongs to the BioY family.</text>
</comment>
<evidence type="ECO:0000256" key="8">
    <source>
        <dbReference type="PIRNR" id="PIRNR016661"/>
    </source>
</evidence>
<name>A0A6A0B5Q1_9LACT</name>
<keyword evidence="3 8" id="KW-0813">Transport</keyword>
<dbReference type="PANTHER" id="PTHR34295">
    <property type="entry name" value="BIOTIN TRANSPORTER BIOY"/>
    <property type="match status" value="1"/>
</dbReference>
<evidence type="ECO:0000256" key="3">
    <source>
        <dbReference type="ARBA" id="ARBA00022448"/>
    </source>
</evidence>
<keyword evidence="7 8" id="KW-0472">Membrane</keyword>
<keyword evidence="6 9" id="KW-1133">Transmembrane helix</keyword>
<organism evidence="10 11">
    <name type="scientific">Pseudolactococcus insecticola</name>
    <dbReference type="NCBI Taxonomy" id="2709158"/>
    <lineage>
        <taxon>Bacteria</taxon>
        <taxon>Bacillati</taxon>
        <taxon>Bacillota</taxon>
        <taxon>Bacilli</taxon>
        <taxon>Lactobacillales</taxon>
        <taxon>Streptococcaceae</taxon>
        <taxon>Pseudolactococcus</taxon>
    </lineage>
</organism>
<dbReference type="RefSeq" id="WP_172356204.1">
    <property type="nucleotide sequence ID" value="NZ_BLLH01000004.1"/>
</dbReference>
<keyword evidence="5 9" id="KW-0812">Transmembrane</keyword>
<feature type="transmembrane region" description="Helical" evidence="9">
    <location>
        <begin position="78"/>
        <end position="96"/>
    </location>
</feature>
<dbReference type="InterPro" id="IPR003784">
    <property type="entry name" value="BioY"/>
</dbReference>